<evidence type="ECO:0000256" key="10">
    <source>
        <dbReference type="ARBA" id="ARBA00023242"/>
    </source>
</evidence>
<keyword evidence="9" id="KW-0007">Acetylation</keyword>
<evidence type="ECO:0000256" key="13">
    <source>
        <dbReference type="SAM" id="MobiDB-lite"/>
    </source>
</evidence>
<feature type="compositionally biased region" description="Basic and acidic residues" evidence="13">
    <location>
        <begin position="309"/>
        <end position="330"/>
    </location>
</feature>
<dbReference type="Gene3D" id="2.30.30.140">
    <property type="match status" value="1"/>
</dbReference>
<dbReference type="PANTHER" id="PTHR10615:SF161">
    <property type="entry name" value="HISTONE ACETYLTRANSFERASE KAT7"/>
    <property type="match status" value="1"/>
</dbReference>
<evidence type="ECO:0000259" key="14">
    <source>
        <dbReference type="PROSITE" id="PS51726"/>
    </source>
</evidence>
<comment type="subcellular location">
    <subcellularLocation>
        <location evidence="1 12">Nucleus</location>
    </subcellularLocation>
</comment>
<comment type="catalytic activity">
    <reaction evidence="12">
        <text>L-lysyl-[protein] + acetyl-CoA = N(6)-acetyl-L-lysyl-[protein] + CoA + H(+)</text>
        <dbReference type="Rhea" id="RHEA:45948"/>
        <dbReference type="Rhea" id="RHEA-COMP:9752"/>
        <dbReference type="Rhea" id="RHEA-COMP:10731"/>
        <dbReference type="ChEBI" id="CHEBI:15378"/>
        <dbReference type="ChEBI" id="CHEBI:29969"/>
        <dbReference type="ChEBI" id="CHEBI:57287"/>
        <dbReference type="ChEBI" id="CHEBI:57288"/>
        <dbReference type="ChEBI" id="CHEBI:61930"/>
        <dbReference type="EC" id="2.3.1.48"/>
    </reaction>
</comment>
<feature type="compositionally biased region" description="Basic and acidic residues" evidence="13">
    <location>
        <begin position="192"/>
        <end position="217"/>
    </location>
</feature>
<feature type="compositionally biased region" description="Basic residues" evidence="13">
    <location>
        <begin position="179"/>
        <end position="188"/>
    </location>
</feature>
<feature type="compositionally biased region" description="Basic and acidic residues" evidence="13">
    <location>
        <begin position="1"/>
        <end position="14"/>
    </location>
</feature>
<proteinExistence type="inferred from homology"/>
<dbReference type="GO" id="GO:0003682">
    <property type="term" value="F:chromatin binding"/>
    <property type="evidence" value="ECO:0007669"/>
    <property type="project" value="TreeGrafter"/>
</dbReference>
<keyword evidence="8" id="KW-0156">Chromatin regulator</keyword>
<evidence type="ECO:0000256" key="2">
    <source>
        <dbReference type="ARBA" id="ARBA00010107"/>
    </source>
</evidence>
<feature type="compositionally biased region" description="Polar residues" evidence="13">
    <location>
        <begin position="106"/>
        <end position="119"/>
    </location>
</feature>
<keyword evidence="16" id="KW-1185">Reference proteome</keyword>
<evidence type="ECO:0000256" key="7">
    <source>
        <dbReference type="ARBA" id="ARBA00022833"/>
    </source>
</evidence>
<comment type="caution">
    <text evidence="15">The sequence shown here is derived from an EMBL/GenBank/DDBJ whole genome shotgun (WGS) entry which is preliminary data.</text>
</comment>
<evidence type="ECO:0000256" key="3">
    <source>
        <dbReference type="ARBA" id="ARBA00013184"/>
    </source>
</evidence>
<dbReference type="SUPFAM" id="SSF54160">
    <property type="entry name" value="Chromo domain-like"/>
    <property type="match status" value="1"/>
</dbReference>
<dbReference type="InterPro" id="IPR025995">
    <property type="entry name" value="Tudor-knot"/>
</dbReference>
<dbReference type="Gene3D" id="1.10.10.10">
    <property type="entry name" value="Winged helix-like DNA-binding domain superfamily/Winged helix DNA-binding domain"/>
    <property type="match status" value="1"/>
</dbReference>
<gene>
    <name evidence="15" type="ORF">CYCCA115_LOCUS14038</name>
</gene>
<dbReference type="Gene3D" id="3.30.60.60">
    <property type="entry name" value="N-acetyl transferase-like"/>
    <property type="match status" value="1"/>
</dbReference>
<dbReference type="AlphaFoldDB" id="A0AAD2FUB5"/>
<dbReference type="GO" id="GO:0005634">
    <property type="term" value="C:nucleus"/>
    <property type="evidence" value="ECO:0007669"/>
    <property type="project" value="UniProtKB-SubCell"/>
</dbReference>
<dbReference type="GO" id="GO:0008270">
    <property type="term" value="F:zinc ion binding"/>
    <property type="evidence" value="ECO:0007669"/>
    <property type="project" value="UniProtKB-KW"/>
</dbReference>
<feature type="domain" description="MYST-type HAT" evidence="14">
    <location>
        <begin position="450"/>
        <end position="730"/>
    </location>
</feature>
<feature type="active site" description="Proton donor/acceptor" evidence="11">
    <location>
        <position position="632"/>
    </location>
</feature>
<dbReference type="Pfam" id="PF11717">
    <property type="entry name" value="Tudor-knot"/>
    <property type="match status" value="1"/>
</dbReference>
<dbReference type="Gene3D" id="3.40.630.30">
    <property type="match status" value="1"/>
</dbReference>
<dbReference type="EC" id="2.3.1.48" evidence="3 12"/>
<dbReference type="FunFam" id="3.40.630.30:FF:000002">
    <property type="entry name" value="Histone acetyltransferase"/>
    <property type="match status" value="1"/>
</dbReference>
<evidence type="ECO:0000256" key="11">
    <source>
        <dbReference type="PIRSR" id="PIRSR602717-51"/>
    </source>
</evidence>
<comment type="similarity">
    <text evidence="2 12">Belongs to the MYST (SAS/MOZ) family.</text>
</comment>
<dbReference type="GO" id="GO:0006357">
    <property type="term" value="P:regulation of transcription by RNA polymerase II"/>
    <property type="evidence" value="ECO:0007669"/>
    <property type="project" value="TreeGrafter"/>
</dbReference>
<dbReference type="InterPro" id="IPR036388">
    <property type="entry name" value="WH-like_DNA-bd_sf"/>
</dbReference>
<keyword evidence="7" id="KW-0862">Zinc</keyword>
<organism evidence="15 16">
    <name type="scientific">Cylindrotheca closterium</name>
    <dbReference type="NCBI Taxonomy" id="2856"/>
    <lineage>
        <taxon>Eukaryota</taxon>
        <taxon>Sar</taxon>
        <taxon>Stramenopiles</taxon>
        <taxon>Ochrophyta</taxon>
        <taxon>Bacillariophyta</taxon>
        <taxon>Bacillariophyceae</taxon>
        <taxon>Bacillariophycidae</taxon>
        <taxon>Bacillariales</taxon>
        <taxon>Bacillariaceae</taxon>
        <taxon>Cylindrotheca</taxon>
    </lineage>
</organism>
<evidence type="ECO:0000256" key="8">
    <source>
        <dbReference type="ARBA" id="ARBA00022853"/>
    </source>
</evidence>
<dbReference type="InterPro" id="IPR002717">
    <property type="entry name" value="HAT_MYST-type"/>
</dbReference>
<dbReference type="PANTHER" id="PTHR10615">
    <property type="entry name" value="HISTONE ACETYLTRANSFERASE"/>
    <property type="match status" value="1"/>
</dbReference>
<feature type="region of interest" description="Disordered" evidence="13">
    <location>
        <begin position="1"/>
        <end position="255"/>
    </location>
</feature>
<dbReference type="InterPro" id="IPR016181">
    <property type="entry name" value="Acyl_CoA_acyltransferase"/>
</dbReference>
<feature type="compositionally biased region" description="Acidic residues" evidence="13">
    <location>
        <begin position="232"/>
        <end position="245"/>
    </location>
</feature>
<dbReference type="GO" id="GO:0003712">
    <property type="term" value="F:transcription coregulator activity"/>
    <property type="evidence" value="ECO:0007669"/>
    <property type="project" value="TreeGrafter"/>
</dbReference>
<evidence type="ECO:0000313" key="15">
    <source>
        <dbReference type="EMBL" id="CAJ1953438.1"/>
    </source>
</evidence>
<dbReference type="InterPro" id="IPR050603">
    <property type="entry name" value="MYST_HAT"/>
</dbReference>
<dbReference type="InterPro" id="IPR040706">
    <property type="entry name" value="Zf-MYST"/>
</dbReference>
<evidence type="ECO:0000256" key="12">
    <source>
        <dbReference type="RuleBase" id="RU361211"/>
    </source>
</evidence>
<accession>A0AAD2FUB5</accession>
<feature type="region of interest" description="Disordered" evidence="13">
    <location>
        <begin position="300"/>
        <end position="393"/>
    </location>
</feature>
<evidence type="ECO:0000256" key="6">
    <source>
        <dbReference type="ARBA" id="ARBA00022771"/>
    </source>
</evidence>
<dbReference type="Pfam" id="PF01853">
    <property type="entry name" value="MOZ_SAS"/>
    <property type="match status" value="1"/>
</dbReference>
<protein>
    <recommendedName>
        <fullName evidence="3 12">Histone acetyltransferase</fullName>
        <ecNumber evidence="3 12">2.3.1.48</ecNumber>
    </recommendedName>
</protein>
<feature type="compositionally biased region" description="Basic and acidic residues" evidence="13">
    <location>
        <begin position="60"/>
        <end position="94"/>
    </location>
</feature>
<dbReference type="EMBL" id="CAKOGP040001825">
    <property type="protein sequence ID" value="CAJ1953438.1"/>
    <property type="molecule type" value="Genomic_DNA"/>
</dbReference>
<feature type="compositionally biased region" description="Polar residues" evidence="13">
    <location>
        <begin position="380"/>
        <end position="390"/>
    </location>
</feature>
<evidence type="ECO:0000256" key="9">
    <source>
        <dbReference type="ARBA" id="ARBA00022990"/>
    </source>
</evidence>
<evidence type="ECO:0000256" key="1">
    <source>
        <dbReference type="ARBA" id="ARBA00004123"/>
    </source>
</evidence>
<evidence type="ECO:0000256" key="5">
    <source>
        <dbReference type="ARBA" id="ARBA00022723"/>
    </source>
</evidence>
<evidence type="ECO:0000256" key="4">
    <source>
        <dbReference type="ARBA" id="ARBA00022679"/>
    </source>
</evidence>
<name>A0AAD2FUB5_9STRA</name>
<dbReference type="Proteomes" id="UP001295423">
    <property type="component" value="Unassembled WGS sequence"/>
</dbReference>
<dbReference type="Pfam" id="PF17772">
    <property type="entry name" value="zf-MYST"/>
    <property type="match status" value="1"/>
</dbReference>
<reference evidence="15" key="1">
    <citation type="submission" date="2023-08" db="EMBL/GenBank/DDBJ databases">
        <authorList>
            <person name="Audoor S."/>
            <person name="Bilcke G."/>
        </authorList>
    </citation>
    <scope>NUCLEOTIDE SEQUENCE</scope>
</reference>
<sequence>MPTKGRKGEKDGGSKKRKMATTPEPTPTVPRKKDSVKKSRLSDKGDSLATATMPRKASKGKKDTPATTPDPKKKEAESLKVPDNTVEKKEDAKTTKSASPKPPRQDSITATSGNNSNPETATTDDTAKANDTKPPLVAQTPKPAPQKETPSRGRPPAPAVKTTSDPTVGAPDLTASGKNPKKPTKRQSLKIDTSKTKSEIGDKGKSPRPDAKMDNHPYQRGSVIEVLHGVEENSEDEEGWWSEDSEEKKFEDKPGTSVRLCDVIDRVPHGDKWRYYVHYRDFNRRMDEWISMERIISPPSVGNAKARAIKQEKKKEERKKQRTEVKKEENIDVSAPRASRRRYSTQPPGSADPSLLDLDPETPRRTRHSRKKSIDETMVGSVTSNENTEPQPEPVAPVMAAEKGIVALPTQAGTHTTTVGEHVVHTISAQELDEHEGLDDAALREHEEVTKVKNVAFLELGAYQMETWYFSPLPKELLSEQGYTEVLYVCEFTFSMFARKSELQRFQARLPSQDRHPPGNEIYRRGNLSMFEVDGFQERTYCQNLCYIAKLFLDHKTLYFDVDPFLFYVLCEVDERGFHPVGYYSKEKYSDVGYNLACILTFPCHQRKGYGRFLIAFSYELTKKEEKVGSPEKPMSDLGQQAYKPYWASTIIDFLRNEVSESSSLSIMDISKLTSIMAEDIVFTLNQLGLLKIINGVYFIAAEEGLLSTLAKKYPVKEPRVDPSCLHWTPYATDVKRDKFSIHSKKPNLEADENRGSGGFP</sequence>
<keyword evidence="5" id="KW-0479">Metal-binding</keyword>
<keyword evidence="4" id="KW-0808">Transferase</keyword>
<dbReference type="GO" id="GO:0000785">
    <property type="term" value="C:chromatin"/>
    <property type="evidence" value="ECO:0007669"/>
    <property type="project" value="TreeGrafter"/>
</dbReference>
<dbReference type="InterPro" id="IPR016197">
    <property type="entry name" value="Chromo-like_dom_sf"/>
</dbReference>
<keyword evidence="10 12" id="KW-0539">Nucleus</keyword>
<dbReference type="SUPFAM" id="SSF55729">
    <property type="entry name" value="Acyl-CoA N-acyltransferases (Nat)"/>
    <property type="match status" value="1"/>
</dbReference>
<feature type="compositionally biased region" description="Basic and acidic residues" evidence="13">
    <location>
        <begin position="31"/>
        <end position="46"/>
    </location>
</feature>
<keyword evidence="6" id="KW-0863">Zinc-finger</keyword>
<evidence type="ECO:0000313" key="16">
    <source>
        <dbReference type="Proteomes" id="UP001295423"/>
    </source>
</evidence>
<dbReference type="PROSITE" id="PS51726">
    <property type="entry name" value="MYST_HAT"/>
    <property type="match status" value="1"/>
</dbReference>
<dbReference type="GO" id="GO:0004402">
    <property type="term" value="F:histone acetyltransferase activity"/>
    <property type="evidence" value="ECO:0007669"/>
    <property type="project" value="InterPro"/>
</dbReference>